<organism evidence="1 2">
    <name type="scientific">Marasmiellus scandens</name>
    <dbReference type="NCBI Taxonomy" id="2682957"/>
    <lineage>
        <taxon>Eukaryota</taxon>
        <taxon>Fungi</taxon>
        <taxon>Dikarya</taxon>
        <taxon>Basidiomycota</taxon>
        <taxon>Agaricomycotina</taxon>
        <taxon>Agaricomycetes</taxon>
        <taxon>Agaricomycetidae</taxon>
        <taxon>Agaricales</taxon>
        <taxon>Marasmiineae</taxon>
        <taxon>Omphalotaceae</taxon>
        <taxon>Marasmiellus</taxon>
    </lineage>
</organism>
<comment type="caution">
    <text evidence="1">The sequence shown here is derived from an EMBL/GenBank/DDBJ whole genome shotgun (WGS) entry which is preliminary data.</text>
</comment>
<evidence type="ECO:0000313" key="1">
    <source>
        <dbReference type="EMBL" id="KAK7461296.1"/>
    </source>
</evidence>
<name>A0ABR1JHF0_9AGAR</name>
<keyword evidence="2" id="KW-1185">Reference proteome</keyword>
<proteinExistence type="predicted"/>
<dbReference type="Proteomes" id="UP001498398">
    <property type="component" value="Unassembled WGS sequence"/>
</dbReference>
<reference evidence="1 2" key="1">
    <citation type="submission" date="2024-01" db="EMBL/GenBank/DDBJ databases">
        <title>A draft genome for the cacao thread blight pathogen Marasmiellus scandens.</title>
        <authorList>
            <person name="Baruah I.K."/>
            <person name="Leung J."/>
            <person name="Bukari Y."/>
            <person name="Amoako-Attah I."/>
            <person name="Meinhardt L.W."/>
            <person name="Bailey B.A."/>
            <person name="Cohen S.P."/>
        </authorList>
    </citation>
    <scope>NUCLEOTIDE SEQUENCE [LARGE SCALE GENOMIC DNA]</scope>
    <source>
        <strain evidence="1 2">GH-19</strain>
    </source>
</reference>
<evidence type="ECO:0000313" key="2">
    <source>
        <dbReference type="Proteomes" id="UP001498398"/>
    </source>
</evidence>
<sequence>MLEKSSDGSAARDHQAITYTFRSLCEDNELVPLIEAIPDLVYGPNGVRSANLCLITPLLESSVPEMNILFRITDFMGKCASWNDPTLRARCTTACPKAIWCLAYMLIQVSSDKMSLSGIDSLQASPIARGAVRILKSSSILSTEFSTSALALVRLSQMYSLRRTLDLLEELLENNTTEKLEEVMKVLMNTIDMDWSLFPITIPSLSGSFAFFDLLVNIHLLAEERTFENLENTRQNLAQLRGSIMLPWDLVQAFILSEYLTNSVKARSLPYEFAETCNALFPRSFVEDDVITGDKHDAFCAPISQFKSVLPSDMNNRSDTVFIYSLRLFCLNQSLASSSSPGPAECREIIQRYIASRSSDVQAMITLCDNDQSHYMEFCVLQDLRQGTGHPDACLRATLTLLGNLYNILQSRSETLSRLLQFGKDVFAALKNPVSSSYYHHILYPFIRNLSNLTVCIDMIAELEARPSQVLFVPSTEFKEKLRVLLRDLLPSRNTSELEGIEPEWSKERLGSLIRSVTLAGIAKYVDQIADYTLPEDLPFYEQSFKMTCQYFGLVPSRLDDESQILFAQSIERLTNTRINFFPSIFTMLAQAGQDWLWLDCVEAARIIAAAIGHIEGSSHHLEQSRRTELFFRCLEVIDGVDTSSST</sequence>
<gene>
    <name evidence="1" type="ORF">VKT23_008475</name>
</gene>
<accession>A0ABR1JHF0</accession>
<protein>
    <submittedName>
        <fullName evidence="1">Uncharacterized protein</fullName>
    </submittedName>
</protein>
<dbReference type="EMBL" id="JBANRG010000013">
    <property type="protein sequence ID" value="KAK7461296.1"/>
    <property type="molecule type" value="Genomic_DNA"/>
</dbReference>